<accession>W6P0G5</accession>
<name>W6P0G5_9BACE</name>
<dbReference type="AlphaFoldDB" id="W6P0G5"/>
<dbReference type="EMBL" id="CBXG010000014">
    <property type="protein sequence ID" value="CDM03208.1"/>
    <property type="molecule type" value="Genomic_DNA"/>
</dbReference>
<comment type="caution">
    <text evidence="1">The sequence shown here is derived from an EMBL/GenBank/DDBJ whole genome shotgun (WGS) entry which is preliminary data.</text>
</comment>
<gene>
    <name evidence="1" type="ORF">BN890_7610</name>
</gene>
<evidence type="ECO:0000313" key="2">
    <source>
        <dbReference type="Proteomes" id="UP000019380"/>
    </source>
</evidence>
<proteinExistence type="predicted"/>
<reference evidence="1 2" key="1">
    <citation type="submission" date="2013-12" db="EMBL/GenBank/DDBJ databases">
        <title>Improved hybrid genome assemblies of Bacteroides xylanisolvens SD CC 1b and Bacteroides xylanisolvens SD CC 2a using Illumina and 454 Sequencing.</title>
        <authorList>
            <person name="Ramaraj T."/>
            <person name="Sundararajan A."/>
            <person name="Mudge J."/>
            <person name="Schilkey F.D."/>
            <person name="Delvecchio V."/>
            <person name="Donlon M."/>
            <person name="Ziemer C."/>
        </authorList>
    </citation>
    <scope>NUCLEOTIDE SEQUENCE [LARGE SCALE GENOMIC DNA]</scope>
</reference>
<organism evidence="1 2">
    <name type="scientific">Bacteroides xylanisolvens SD CC 1b</name>
    <dbReference type="NCBI Taxonomy" id="702447"/>
    <lineage>
        <taxon>Bacteria</taxon>
        <taxon>Pseudomonadati</taxon>
        <taxon>Bacteroidota</taxon>
        <taxon>Bacteroidia</taxon>
        <taxon>Bacteroidales</taxon>
        <taxon>Bacteroidaceae</taxon>
        <taxon>Bacteroides</taxon>
    </lineage>
</organism>
<evidence type="ECO:0000313" key="1">
    <source>
        <dbReference type="EMBL" id="CDM03208.1"/>
    </source>
</evidence>
<dbReference type="Proteomes" id="UP000019380">
    <property type="component" value="Unassembled WGS sequence"/>
</dbReference>
<sequence>MSLVIVLINMQKLFKDFFVVNTRKRKYKERNHVSLLGT</sequence>
<protein>
    <submittedName>
        <fullName evidence="1">Uncharacterized protein</fullName>
    </submittedName>
</protein>